<evidence type="ECO:0000313" key="1">
    <source>
        <dbReference type="EMBL" id="CDH49079.1"/>
    </source>
</evidence>
<reference evidence="1" key="1">
    <citation type="submission" date="2013-08" db="EMBL/GenBank/DDBJ databases">
        <title>Gene expansion shapes genome architecture in the human pathogen Lichtheimia corymbifera: an evolutionary genomics analysis in the ancient terrestrial Mucorales (Mucoromycotina).</title>
        <authorList>
            <person name="Schwartze V.U."/>
            <person name="Winter S."/>
            <person name="Shelest E."/>
            <person name="Marcet-Houben M."/>
            <person name="Horn F."/>
            <person name="Wehner S."/>
            <person name="Hoffmann K."/>
            <person name="Riege K."/>
            <person name="Sammeth M."/>
            <person name="Nowrousian M."/>
            <person name="Valiante V."/>
            <person name="Linde J."/>
            <person name="Jacobsen I.D."/>
            <person name="Marz M."/>
            <person name="Brakhage A.A."/>
            <person name="Gabaldon T."/>
            <person name="Bocker S."/>
            <person name="Voigt K."/>
        </authorList>
    </citation>
    <scope>NUCLEOTIDE SEQUENCE [LARGE SCALE GENOMIC DNA]</scope>
    <source>
        <strain evidence="1">FSU 9682</strain>
    </source>
</reference>
<protein>
    <submittedName>
        <fullName evidence="1">Uncharacterized protein</fullName>
    </submittedName>
</protein>
<comment type="caution">
    <text evidence="1">The sequence shown here is derived from an EMBL/GenBank/DDBJ whole genome shotgun (WGS) entry which is preliminary data.</text>
</comment>
<dbReference type="AlphaFoldDB" id="A0A068RGJ0"/>
<dbReference type="VEuPathDB" id="FungiDB:LCOR_00841.1"/>
<organism evidence="1 2">
    <name type="scientific">Lichtheimia corymbifera JMRC:FSU:9682</name>
    <dbReference type="NCBI Taxonomy" id="1263082"/>
    <lineage>
        <taxon>Eukaryota</taxon>
        <taxon>Fungi</taxon>
        <taxon>Fungi incertae sedis</taxon>
        <taxon>Mucoromycota</taxon>
        <taxon>Mucoromycotina</taxon>
        <taxon>Mucoromycetes</taxon>
        <taxon>Mucorales</taxon>
        <taxon>Lichtheimiaceae</taxon>
        <taxon>Lichtheimia</taxon>
    </lineage>
</organism>
<gene>
    <name evidence="1" type="ORF">LCOR_00841.1</name>
</gene>
<dbReference type="EMBL" id="CBTN010000002">
    <property type="protein sequence ID" value="CDH49079.1"/>
    <property type="molecule type" value="Genomic_DNA"/>
</dbReference>
<proteinExistence type="predicted"/>
<evidence type="ECO:0000313" key="2">
    <source>
        <dbReference type="Proteomes" id="UP000027586"/>
    </source>
</evidence>
<name>A0A068RGJ0_9FUNG</name>
<accession>A0A068RGJ0</accession>
<keyword evidence="2" id="KW-1185">Reference proteome</keyword>
<dbReference type="Proteomes" id="UP000027586">
    <property type="component" value="Unassembled WGS sequence"/>
</dbReference>
<sequence length="66" mass="7189">MVKAIMLPSPETINQPPSPTATCAVTDTRDHVHIPLRPSTSFPFLVSLTDACKYMHARTHSAAIES</sequence>